<name>A0A2R4WZ84_9EURY</name>
<organism evidence="2 3">
    <name type="scientific">Halococcoides cellulosivorans</name>
    <dbReference type="NCBI Taxonomy" id="1679096"/>
    <lineage>
        <taxon>Archaea</taxon>
        <taxon>Methanobacteriati</taxon>
        <taxon>Methanobacteriota</taxon>
        <taxon>Stenosarchaea group</taxon>
        <taxon>Halobacteria</taxon>
        <taxon>Halobacteriales</taxon>
        <taxon>Haloarculaceae</taxon>
        <taxon>Halococcoides</taxon>
    </lineage>
</organism>
<evidence type="ECO:0000256" key="1">
    <source>
        <dbReference type="SAM" id="Phobius"/>
    </source>
</evidence>
<protein>
    <submittedName>
        <fullName evidence="2">Uncharacterized protein</fullName>
    </submittedName>
</protein>
<accession>A0A2R4WZ84</accession>
<dbReference type="KEGG" id="harc:HARCEL1_03530"/>
<dbReference type="RefSeq" id="WP_108381220.1">
    <property type="nucleotide sequence ID" value="NZ_CP028858.1"/>
</dbReference>
<reference evidence="2 3" key="1">
    <citation type="submission" date="2018-04" db="EMBL/GenBank/DDBJ databases">
        <title>Halococcoides cellulosivorans gen. nov., sp. nov., an extremely halophilic cellulose-utilizing haloarchaeon from hypersaline lakes.</title>
        <authorList>
            <person name="Sorokin D.Y."/>
            <person name="Toshchakov S.V."/>
            <person name="Samarov N.I."/>
            <person name="Korzhenkov A."/>
            <person name="Kublanov I.V."/>
        </authorList>
    </citation>
    <scope>NUCLEOTIDE SEQUENCE [LARGE SCALE GENOMIC DNA]</scope>
    <source>
        <strain evidence="2 3">HArcel1</strain>
    </source>
</reference>
<keyword evidence="1" id="KW-1133">Transmembrane helix</keyword>
<dbReference type="EMBL" id="CP028858">
    <property type="protein sequence ID" value="AWB26851.1"/>
    <property type="molecule type" value="Genomic_DNA"/>
</dbReference>
<evidence type="ECO:0000313" key="2">
    <source>
        <dbReference type="EMBL" id="AWB26851.1"/>
    </source>
</evidence>
<evidence type="ECO:0000313" key="3">
    <source>
        <dbReference type="Proteomes" id="UP000244727"/>
    </source>
</evidence>
<gene>
    <name evidence="2" type="ORF">HARCEL1_03530</name>
</gene>
<keyword evidence="1" id="KW-0472">Membrane</keyword>
<sequence length="68" mass="6988">MSETDTLAAAIQRSTLGVGLSVFAFLGFGVLLGGLGSARPIVATGGLIVFALPAVWIALLFVEGLRER</sequence>
<dbReference type="GeneID" id="36511547"/>
<dbReference type="AlphaFoldDB" id="A0A2R4WZ84"/>
<feature type="transmembrane region" description="Helical" evidence="1">
    <location>
        <begin position="41"/>
        <end position="62"/>
    </location>
</feature>
<keyword evidence="1" id="KW-0812">Transmembrane</keyword>
<dbReference type="Proteomes" id="UP000244727">
    <property type="component" value="Chromosome"/>
</dbReference>
<keyword evidence="3" id="KW-1185">Reference proteome</keyword>
<feature type="transmembrane region" description="Helical" evidence="1">
    <location>
        <begin position="16"/>
        <end position="35"/>
    </location>
</feature>
<proteinExistence type="predicted"/>